<dbReference type="GO" id="GO:0032259">
    <property type="term" value="P:methylation"/>
    <property type="evidence" value="ECO:0007669"/>
    <property type="project" value="UniProtKB-KW"/>
</dbReference>
<protein>
    <submittedName>
        <fullName evidence="1">Protein-glutamate O-methyltransferase</fullName>
    </submittedName>
</protein>
<evidence type="ECO:0000313" key="2">
    <source>
        <dbReference type="Proteomes" id="UP000257240"/>
    </source>
</evidence>
<dbReference type="RefSeq" id="WP_273019092.1">
    <property type="nucleotide sequence ID" value="NZ_DAINLL010000045.1"/>
</dbReference>
<proteinExistence type="predicted"/>
<gene>
    <name evidence="1" type="ORF">DCE01_05570</name>
</gene>
<dbReference type="Pfam" id="PF12118">
    <property type="entry name" value="SprA-related"/>
    <property type="match status" value="1"/>
</dbReference>
<accession>A0A3B8N509</accession>
<dbReference type="AlphaFoldDB" id="A0A3B8N509"/>
<evidence type="ECO:0000313" key="1">
    <source>
        <dbReference type="EMBL" id="HAA84232.1"/>
    </source>
</evidence>
<dbReference type="EMBL" id="DLVE01000071">
    <property type="protein sequence ID" value="HAA84232.1"/>
    <property type="molecule type" value="Genomic_DNA"/>
</dbReference>
<keyword evidence="1" id="KW-0489">Methyltransferase</keyword>
<dbReference type="GO" id="GO:0008168">
    <property type="term" value="F:methyltransferase activity"/>
    <property type="evidence" value="ECO:0007669"/>
    <property type="project" value="UniProtKB-KW"/>
</dbReference>
<dbReference type="InterPro" id="IPR021973">
    <property type="entry name" value="SprA-related"/>
</dbReference>
<name>A0A3B8N509_9BACT</name>
<keyword evidence="1" id="KW-0808">Transferase</keyword>
<organism evidence="1 2">
    <name type="scientific">Thermodesulfobacterium commune</name>
    <dbReference type="NCBI Taxonomy" id="1741"/>
    <lineage>
        <taxon>Bacteria</taxon>
        <taxon>Pseudomonadati</taxon>
        <taxon>Thermodesulfobacteriota</taxon>
        <taxon>Thermodesulfobacteria</taxon>
        <taxon>Thermodesulfobacteriales</taxon>
        <taxon>Thermodesulfobacteriaceae</taxon>
        <taxon>Thermodesulfobacterium</taxon>
    </lineage>
</organism>
<reference evidence="1 2" key="1">
    <citation type="journal article" date="2018" name="Nat. Biotechnol.">
        <title>A standardized bacterial taxonomy based on genome phylogeny substantially revises the tree of life.</title>
        <authorList>
            <person name="Parks D.H."/>
            <person name="Chuvochina M."/>
            <person name="Waite D.W."/>
            <person name="Rinke C."/>
            <person name="Skarshewski A."/>
            <person name="Chaumeil P.A."/>
            <person name="Hugenholtz P."/>
        </authorList>
    </citation>
    <scope>NUCLEOTIDE SEQUENCE [LARGE SCALE GENOMIC DNA]</scope>
    <source>
        <strain evidence="1">UBA12529</strain>
    </source>
</reference>
<comment type="caution">
    <text evidence="1">The sequence shown here is derived from an EMBL/GenBank/DDBJ whole genome shotgun (WGS) entry which is preliminary data.</text>
</comment>
<dbReference type="Proteomes" id="UP000257240">
    <property type="component" value="Unassembled WGS sequence"/>
</dbReference>
<sequence length="150" mass="16575">MNVGPAGSTSLKLFATPKEKNFEELKIRVLIEKLKIREKQVIAHEMAHKIVGGKYAGSVHYQYTRGPDGKLYISGGEVSIDVSEESSPEKTIQKMEIVRAAALAPADPSPQDLQVAQTATVKEIKARRELSLLKEKEQHLSKGKILDIKV</sequence>